<dbReference type="InterPro" id="IPR024311">
    <property type="entry name" value="Lipocalin-like"/>
</dbReference>
<gene>
    <name evidence="1" type="ORF">ALP48_200017</name>
</gene>
<name>A0A0P9ZVD2_PSESX</name>
<evidence type="ECO:0000313" key="1">
    <source>
        <dbReference type="EMBL" id="RMT42229.1"/>
    </source>
</evidence>
<dbReference type="EMBL" id="RBTH01000284">
    <property type="protein sequence ID" value="RMT42229.1"/>
    <property type="molecule type" value="Genomic_DNA"/>
</dbReference>
<dbReference type="AlphaFoldDB" id="A0A0P9ZVD2"/>
<dbReference type="RefSeq" id="WP_080377112.1">
    <property type="nucleotide sequence ID" value="NZ_LJRH01000325.1"/>
</dbReference>
<accession>A0A0P9ZVD2</accession>
<organism evidence="1 2">
    <name type="scientific">Pseudomonas syringae pv. solidagae</name>
    <dbReference type="NCBI Taxonomy" id="264458"/>
    <lineage>
        <taxon>Bacteria</taxon>
        <taxon>Pseudomonadati</taxon>
        <taxon>Pseudomonadota</taxon>
        <taxon>Gammaproteobacteria</taxon>
        <taxon>Pseudomonadales</taxon>
        <taxon>Pseudomonadaceae</taxon>
        <taxon>Pseudomonas</taxon>
        <taxon>Pseudomonas syringae</taxon>
    </lineage>
</organism>
<reference evidence="1 2" key="1">
    <citation type="submission" date="2018-08" db="EMBL/GenBank/DDBJ databases">
        <title>Recombination of ecologically and evolutionarily significant loci maintains genetic cohesion in the Pseudomonas syringae species complex.</title>
        <authorList>
            <person name="Dillon M."/>
            <person name="Thakur S."/>
            <person name="Almeida R.N.D."/>
            <person name="Weir B.S."/>
            <person name="Guttman D.S."/>
        </authorList>
    </citation>
    <scope>NUCLEOTIDE SEQUENCE [LARGE SCALE GENOMIC DNA]</scope>
    <source>
        <strain evidence="1 2">ICMP 16926</strain>
    </source>
</reference>
<dbReference type="Pfam" id="PF13924">
    <property type="entry name" value="Lipocalin_5"/>
    <property type="match status" value="1"/>
</dbReference>
<protein>
    <submittedName>
        <fullName evidence="1">Uncharacterized protein</fullName>
    </submittedName>
</protein>
<dbReference type="Proteomes" id="UP000268096">
    <property type="component" value="Unassembled WGS sequence"/>
</dbReference>
<proteinExistence type="predicted"/>
<sequence length="167" mass="19100">MKNLKALFFYIAIVLIPLQSATASQNEKSIQGVWKLVSYIVEVKNSGEQMTPMGKNPTGSTIFTKEGRTWFMLTADGRKPAENEAQRGELLDTLIAYAGKYRIEGNKWITSVEVAWNPLWVGTEQSREFRVEGNLLHVLTPWRVMPNWIDKGETRSIITFERDDCCR</sequence>
<comment type="caution">
    <text evidence="1">The sequence shown here is derived from an EMBL/GenBank/DDBJ whole genome shotgun (WGS) entry which is preliminary data.</text>
</comment>
<evidence type="ECO:0000313" key="2">
    <source>
        <dbReference type="Proteomes" id="UP000268096"/>
    </source>
</evidence>